<organism evidence="2 3">
    <name type="scientific">Petrolisthes cinctipes</name>
    <name type="common">Flat porcelain crab</name>
    <dbReference type="NCBI Taxonomy" id="88211"/>
    <lineage>
        <taxon>Eukaryota</taxon>
        <taxon>Metazoa</taxon>
        <taxon>Ecdysozoa</taxon>
        <taxon>Arthropoda</taxon>
        <taxon>Crustacea</taxon>
        <taxon>Multicrustacea</taxon>
        <taxon>Malacostraca</taxon>
        <taxon>Eumalacostraca</taxon>
        <taxon>Eucarida</taxon>
        <taxon>Decapoda</taxon>
        <taxon>Pleocyemata</taxon>
        <taxon>Anomura</taxon>
        <taxon>Galatheoidea</taxon>
        <taxon>Porcellanidae</taxon>
        <taxon>Petrolisthes</taxon>
    </lineage>
</organism>
<feature type="non-terminal residue" evidence="2">
    <location>
        <position position="183"/>
    </location>
</feature>
<protein>
    <submittedName>
        <fullName evidence="2">Uncharacterized protein</fullName>
    </submittedName>
</protein>
<accession>A0AAE1GMR3</accession>
<dbReference type="AlphaFoldDB" id="A0AAE1GMR3"/>
<feature type="region of interest" description="Disordered" evidence="1">
    <location>
        <begin position="59"/>
        <end position="146"/>
    </location>
</feature>
<name>A0AAE1GMR3_PETCI</name>
<feature type="compositionally biased region" description="Basic and acidic residues" evidence="1">
    <location>
        <begin position="110"/>
        <end position="120"/>
    </location>
</feature>
<evidence type="ECO:0000313" key="2">
    <source>
        <dbReference type="EMBL" id="KAK3894736.1"/>
    </source>
</evidence>
<evidence type="ECO:0000256" key="1">
    <source>
        <dbReference type="SAM" id="MobiDB-lite"/>
    </source>
</evidence>
<reference evidence="2" key="1">
    <citation type="submission" date="2023-10" db="EMBL/GenBank/DDBJ databases">
        <title>Genome assemblies of two species of porcelain crab, Petrolisthes cinctipes and Petrolisthes manimaculis (Anomura: Porcellanidae).</title>
        <authorList>
            <person name="Angst P."/>
        </authorList>
    </citation>
    <scope>NUCLEOTIDE SEQUENCE</scope>
    <source>
        <strain evidence="2">PB745_01</strain>
        <tissue evidence="2">Gill</tissue>
    </source>
</reference>
<proteinExistence type="predicted"/>
<dbReference type="EMBL" id="JAWQEG010000093">
    <property type="protein sequence ID" value="KAK3894736.1"/>
    <property type="molecule type" value="Genomic_DNA"/>
</dbReference>
<keyword evidence="3" id="KW-1185">Reference proteome</keyword>
<evidence type="ECO:0000313" key="3">
    <source>
        <dbReference type="Proteomes" id="UP001286313"/>
    </source>
</evidence>
<dbReference type="Proteomes" id="UP001286313">
    <property type="component" value="Unassembled WGS sequence"/>
</dbReference>
<sequence length="183" mass="19060">MGVTVTDPSTGVVADSNTHVRGTTTHDVEMKVRDATAATSTAAAMDRRDSAVRGVMNVQEGESVGKESVTEDCNSQTSAKGAHDPSTSAPQDGGPTTTTTGVKKTGSGAPRHERGSREESWGGAGQSASMDAGAPLPQRSVGVTTTGSGEVKMRRFTLPNLFLTVEGQDRKLEEICPGIYEYT</sequence>
<feature type="compositionally biased region" description="Polar residues" evidence="1">
    <location>
        <begin position="71"/>
        <end position="90"/>
    </location>
</feature>
<comment type="caution">
    <text evidence="2">The sequence shown here is derived from an EMBL/GenBank/DDBJ whole genome shotgun (WGS) entry which is preliminary data.</text>
</comment>
<gene>
    <name evidence="2" type="ORF">Pcinc_001523</name>
</gene>
<feature type="compositionally biased region" description="Low complexity" evidence="1">
    <location>
        <begin position="93"/>
        <end position="108"/>
    </location>
</feature>